<dbReference type="InterPro" id="IPR044668">
    <property type="entry name" value="PuuD-like"/>
</dbReference>
<organism evidence="1 2">
    <name type="scientific">Glycomyces artemisiae</name>
    <dbReference type="NCBI Taxonomy" id="1076443"/>
    <lineage>
        <taxon>Bacteria</taxon>
        <taxon>Bacillati</taxon>
        <taxon>Actinomycetota</taxon>
        <taxon>Actinomycetes</taxon>
        <taxon>Glycomycetales</taxon>
        <taxon>Glycomycetaceae</taxon>
        <taxon>Glycomyces</taxon>
    </lineage>
</organism>
<dbReference type="PANTHER" id="PTHR43235:SF1">
    <property type="entry name" value="GLUTAMINE AMIDOTRANSFERASE PB2B2.05-RELATED"/>
    <property type="match status" value="1"/>
</dbReference>
<dbReference type="PANTHER" id="PTHR43235">
    <property type="entry name" value="GLUTAMINE AMIDOTRANSFERASE PB2B2.05-RELATED"/>
    <property type="match status" value="1"/>
</dbReference>
<reference evidence="1 2" key="1">
    <citation type="submission" date="2020-05" db="EMBL/GenBank/DDBJ databases">
        <title>DNA-SIP metagenomic assembled genomes.</title>
        <authorList>
            <person name="Yu J."/>
        </authorList>
    </citation>
    <scope>NUCLEOTIDE SEQUENCE [LARGE SCALE GENOMIC DNA]</scope>
    <source>
        <strain evidence="1">Bin5.27</strain>
    </source>
</reference>
<dbReference type="InterPro" id="IPR029062">
    <property type="entry name" value="Class_I_gatase-like"/>
</dbReference>
<dbReference type="Pfam" id="PF07722">
    <property type="entry name" value="Peptidase_C26"/>
    <property type="match status" value="1"/>
</dbReference>
<dbReference type="GO" id="GO:0006598">
    <property type="term" value="P:polyamine catabolic process"/>
    <property type="evidence" value="ECO:0007669"/>
    <property type="project" value="TreeGrafter"/>
</dbReference>
<comment type="caution">
    <text evidence="1">The sequence shown here is derived from an EMBL/GenBank/DDBJ whole genome shotgun (WGS) entry which is preliminary data.</text>
</comment>
<gene>
    <name evidence="1" type="ORF">HOQ43_08320</name>
</gene>
<accession>A0A850CAS8</accession>
<dbReference type="GO" id="GO:0005829">
    <property type="term" value="C:cytosol"/>
    <property type="evidence" value="ECO:0007669"/>
    <property type="project" value="TreeGrafter"/>
</dbReference>
<dbReference type="InterPro" id="IPR011697">
    <property type="entry name" value="Peptidase_C26"/>
</dbReference>
<dbReference type="GO" id="GO:0033969">
    <property type="term" value="F:gamma-glutamyl-gamma-aminobutyrate hydrolase activity"/>
    <property type="evidence" value="ECO:0007669"/>
    <property type="project" value="TreeGrafter"/>
</dbReference>
<proteinExistence type="predicted"/>
<protein>
    <submittedName>
        <fullName evidence="1">Gamma-glutamyl-gamma-aminobutyrate hydrolase family protein</fullName>
    </submittedName>
</protein>
<dbReference type="AlphaFoldDB" id="A0A850CAS8"/>
<evidence type="ECO:0000313" key="1">
    <source>
        <dbReference type="EMBL" id="NUQ88452.1"/>
    </source>
</evidence>
<dbReference type="CDD" id="cd01745">
    <property type="entry name" value="GATase1_2"/>
    <property type="match status" value="1"/>
</dbReference>
<dbReference type="Proteomes" id="UP000574690">
    <property type="component" value="Unassembled WGS sequence"/>
</dbReference>
<evidence type="ECO:0000313" key="2">
    <source>
        <dbReference type="Proteomes" id="UP000574690"/>
    </source>
</evidence>
<name>A0A850CAS8_9ACTN</name>
<dbReference type="PROSITE" id="PS51273">
    <property type="entry name" value="GATASE_TYPE_1"/>
    <property type="match status" value="1"/>
</dbReference>
<sequence length="256" mass="27661">MTAPLVGITGRRSSGRLAAGRDPRFVDVQFDSYFSDFARWIAAAGGIPVHLPFEASPGEVVRRLQAVVITGGQDVHPRRWHGDDHVDPSLATDPRLSFSAYDDERDGYEIELVHAALDAGVRLLGVCRGHQILNVALGGTLVPDLPSSHVRHDSPLSAPHGGTPDHEVDFGPGTLARRLYGAHAIRNSWHHQAIDTCGVGLVVTGRSRDGVIEAVEIPGQPVLGVQWHPEWQAGGDPAFAWLTSAHDDQERSTDEI</sequence>
<dbReference type="EMBL" id="JABFXE010000352">
    <property type="protein sequence ID" value="NUQ88452.1"/>
    <property type="molecule type" value="Genomic_DNA"/>
</dbReference>
<dbReference type="SUPFAM" id="SSF52317">
    <property type="entry name" value="Class I glutamine amidotransferase-like"/>
    <property type="match status" value="1"/>
</dbReference>
<dbReference type="Gene3D" id="3.40.50.880">
    <property type="match status" value="1"/>
</dbReference>
<keyword evidence="1" id="KW-0378">Hydrolase</keyword>